<dbReference type="GO" id="GO:0008381">
    <property type="term" value="F:mechanosensitive monoatomic ion channel activity"/>
    <property type="evidence" value="ECO:0007669"/>
    <property type="project" value="UniProtKB-ARBA"/>
</dbReference>
<dbReference type="Gene3D" id="2.30.30.60">
    <property type="match status" value="1"/>
</dbReference>
<dbReference type="InterPro" id="IPR049278">
    <property type="entry name" value="MS_channel_C"/>
</dbReference>
<evidence type="ECO:0000256" key="7">
    <source>
        <dbReference type="SAM" id="MobiDB-lite"/>
    </source>
</evidence>
<dbReference type="InterPro" id="IPR010920">
    <property type="entry name" value="LSM_dom_sf"/>
</dbReference>
<reference evidence="13 14" key="1">
    <citation type="submission" date="2017-03" db="EMBL/GenBank/DDBJ databases">
        <title>Genome sequence of Paracoccus contaminans isolated from a water microcosm.</title>
        <authorList>
            <person name="Aurass P."/>
            <person name="Karste S."/>
            <person name="Trost E."/>
            <person name="Glaeser S.P."/>
            <person name="Kaempfer P."/>
            <person name="Flieger A."/>
        </authorList>
    </citation>
    <scope>NUCLEOTIDE SEQUENCE [LARGE SCALE GENOMIC DNA]</scope>
    <source>
        <strain evidence="14">RKI 16-01929T\LMG 29738T\CCM 8701T\CIP 111112T</strain>
    </source>
</reference>
<dbReference type="InterPro" id="IPR011014">
    <property type="entry name" value="MscS_channel_TM-2"/>
</dbReference>
<dbReference type="Pfam" id="PF21082">
    <property type="entry name" value="MS_channel_3rd"/>
    <property type="match status" value="1"/>
</dbReference>
<evidence type="ECO:0000256" key="4">
    <source>
        <dbReference type="ARBA" id="ARBA00022692"/>
    </source>
</evidence>
<dbReference type="InterPro" id="IPR006685">
    <property type="entry name" value="MscS_channel_2nd"/>
</dbReference>
<feature type="transmembrane region" description="Helical" evidence="8">
    <location>
        <begin position="553"/>
        <end position="576"/>
    </location>
</feature>
<evidence type="ECO:0000256" key="8">
    <source>
        <dbReference type="SAM" id="Phobius"/>
    </source>
</evidence>
<feature type="transmembrane region" description="Helical" evidence="8">
    <location>
        <begin position="193"/>
        <end position="211"/>
    </location>
</feature>
<feature type="transmembrane region" description="Helical" evidence="8">
    <location>
        <begin position="398"/>
        <end position="419"/>
    </location>
</feature>
<dbReference type="KEGG" id="pcon:B0A89_00315"/>
<evidence type="ECO:0000259" key="10">
    <source>
        <dbReference type="Pfam" id="PF00924"/>
    </source>
</evidence>
<dbReference type="STRING" id="1945662.B0A89_00315"/>
<sequence length="837" mass="89045">MQALAAALWLALALALPAMAQDEPDYANWDQVARHADEQLQSDATPADALDRARAEIAGWRDRFSQAQSLNGPRIAALRDQIAGLGPAPAEGQTEAPDIAARRKQLNAELAQLQAPGQRADEAYRRADSLIRAIDETIRARRTDDLLRQTPSPLLPSSWMAAAADGVKILRGIAQDVRDRTYGQARDALIERLPLVGLYLALALGLLVLGRRWIDSLPSRLGSRASDYSRDAVAFAVSLGQIVVPTTGAYLFVRALDTTGLAGPWARPILMVMPVAALILFGGRWLIGRFFPATGDPPICYALPVRQEGRLYGTALAGALALHHAVGRALLPLSGIRGKEPVGSRIPLDVSDAAAGVWHLPVILVGAFLLFRLALLLRNRPATAGDEGTAYRTRVMAALGWAGRLIALVSPVLALAGYVVLANSLLWPAAMTIGLAMLVILLQEFVTDLWAIIKRDRGVSRDALAPVLIGFLLVIGAMPLLALLWGASASDLGEAWTRLRQGVSLGGVRLSPGAIITFVVVFSIGYAVTRAVQGTVRTSILPRTRLDAGTKNAAVSGLGYLGIFVSALVAITSAGINLSSLAIVAGALSVGIGFGLQNIVSNFVSGIILLVERPVAVGDWIKVGNAQGYVRRISVRSTQIQTFDRTDVIVPNSDLISKEVTNWTRGNQQGRIIVTVGVAYGSDTRQVADILRRIAEDQPTVLINPPPTILFTGFGADSLDFEIRAILSDINQGVSVSSEIRHEIIQRFAEAGIDIPFAHREVRIVNPDALMAEPGPASAQPGQAATAMSDAVPPQGARQADRASVPGREDEQDPRITRAAASGLEIAEGGEDGAERD</sequence>
<gene>
    <name evidence="13" type="ORF">B0A89_00315</name>
</gene>
<evidence type="ECO:0000256" key="1">
    <source>
        <dbReference type="ARBA" id="ARBA00004651"/>
    </source>
</evidence>
<keyword evidence="9" id="KW-0732">Signal</keyword>
<dbReference type="SUPFAM" id="SSF50182">
    <property type="entry name" value="Sm-like ribonucleoproteins"/>
    <property type="match status" value="1"/>
</dbReference>
<feature type="signal peptide" evidence="9">
    <location>
        <begin position="1"/>
        <end position="20"/>
    </location>
</feature>
<dbReference type="GO" id="GO:0005886">
    <property type="term" value="C:plasma membrane"/>
    <property type="evidence" value="ECO:0007669"/>
    <property type="project" value="UniProtKB-SubCell"/>
</dbReference>
<evidence type="ECO:0000256" key="2">
    <source>
        <dbReference type="ARBA" id="ARBA00008017"/>
    </source>
</evidence>
<dbReference type="InterPro" id="IPR022249">
    <property type="entry name" value="DUF3772"/>
</dbReference>
<feature type="transmembrane region" description="Helical" evidence="8">
    <location>
        <begin position="507"/>
        <end position="532"/>
    </location>
</feature>
<feature type="transmembrane region" description="Helical" evidence="8">
    <location>
        <begin position="582"/>
        <end position="611"/>
    </location>
</feature>
<feature type="chain" id="PRO_5010870759" evidence="9">
    <location>
        <begin position="21"/>
        <end position="837"/>
    </location>
</feature>
<evidence type="ECO:0000259" key="12">
    <source>
        <dbReference type="Pfam" id="PF21082"/>
    </source>
</evidence>
<accession>A0A1W6D0F8</accession>
<dbReference type="SUPFAM" id="SSF82861">
    <property type="entry name" value="Mechanosensitive channel protein MscS (YggB), transmembrane region"/>
    <property type="match status" value="1"/>
</dbReference>
<keyword evidence="5 8" id="KW-1133">Transmembrane helix</keyword>
<comment type="subcellular location">
    <subcellularLocation>
        <location evidence="1">Cell membrane</location>
        <topology evidence="1">Multi-pass membrane protein</topology>
    </subcellularLocation>
</comment>
<feature type="transmembrane region" description="Helical" evidence="8">
    <location>
        <begin position="357"/>
        <end position="377"/>
    </location>
</feature>
<feature type="compositionally biased region" description="Basic and acidic residues" evidence="7">
    <location>
        <begin position="807"/>
        <end position="816"/>
    </location>
</feature>
<comment type="similarity">
    <text evidence="2">Belongs to the MscS (TC 1.A.23) family.</text>
</comment>
<feature type="transmembrane region" description="Helical" evidence="8">
    <location>
        <begin position="425"/>
        <end position="442"/>
    </location>
</feature>
<keyword evidence="4 8" id="KW-0812">Transmembrane</keyword>
<feature type="domain" description="Mechanosensitive ion channel MscS" evidence="10">
    <location>
        <begin position="598"/>
        <end position="665"/>
    </location>
</feature>
<dbReference type="Pfam" id="PF00924">
    <property type="entry name" value="MS_channel_2nd"/>
    <property type="match status" value="1"/>
</dbReference>
<dbReference type="InterPro" id="IPR011066">
    <property type="entry name" value="MscS_channel_C_sf"/>
</dbReference>
<feature type="transmembrane region" description="Helical" evidence="8">
    <location>
        <begin position="265"/>
        <end position="287"/>
    </location>
</feature>
<evidence type="ECO:0000256" key="5">
    <source>
        <dbReference type="ARBA" id="ARBA00022989"/>
    </source>
</evidence>
<keyword evidence="3" id="KW-1003">Cell membrane</keyword>
<dbReference type="InterPro" id="IPR052702">
    <property type="entry name" value="MscS-like_channel"/>
</dbReference>
<evidence type="ECO:0000259" key="11">
    <source>
        <dbReference type="Pfam" id="PF12607"/>
    </source>
</evidence>
<feature type="transmembrane region" description="Helical" evidence="8">
    <location>
        <begin position="232"/>
        <end position="253"/>
    </location>
</feature>
<dbReference type="InterPro" id="IPR023408">
    <property type="entry name" value="MscS_beta-dom_sf"/>
</dbReference>
<feature type="transmembrane region" description="Helical" evidence="8">
    <location>
        <begin position="311"/>
        <end position="331"/>
    </location>
</feature>
<dbReference type="Pfam" id="PF12607">
    <property type="entry name" value="DUF3772"/>
    <property type="match status" value="1"/>
</dbReference>
<feature type="compositionally biased region" description="Acidic residues" evidence="7">
    <location>
        <begin position="828"/>
        <end position="837"/>
    </location>
</feature>
<keyword evidence="14" id="KW-1185">Reference proteome</keyword>
<feature type="domain" description="DUF3772" evidence="11">
    <location>
        <begin position="119"/>
        <end position="179"/>
    </location>
</feature>
<dbReference type="AlphaFoldDB" id="A0A1W6D0F8"/>
<feature type="domain" description="Mechanosensitive ion channel MscS C-terminal" evidence="12">
    <location>
        <begin position="673"/>
        <end position="755"/>
    </location>
</feature>
<evidence type="ECO:0000256" key="6">
    <source>
        <dbReference type="ARBA" id="ARBA00023136"/>
    </source>
</evidence>
<dbReference type="Gene3D" id="1.10.287.1260">
    <property type="match status" value="1"/>
</dbReference>
<dbReference type="EMBL" id="CP020612">
    <property type="protein sequence ID" value="ARJ70590.1"/>
    <property type="molecule type" value="Genomic_DNA"/>
</dbReference>
<dbReference type="PANTHER" id="PTHR30347:SF1">
    <property type="entry name" value="MECHANOSENSITIVE CHANNEL MSCK"/>
    <property type="match status" value="1"/>
</dbReference>
<dbReference type="Gene3D" id="3.30.70.100">
    <property type="match status" value="1"/>
</dbReference>
<dbReference type="SUPFAM" id="SSF82689">
    <property type="entry name" value="Mechanosensitive channel protein MscS (YggB), C-terminal domain"/>
    <property type="match status" value="1"/>
</dbReference>
<dbReference type="Proteomes" id="UP000193017">
    <property type="component" value="Chromosome"/>
</dbReference>
<keyword evidence="6 8" id="KW-0472">Membrane</keyword>
<evidence type="ECO:0000313" key="13">
    <source>
        <dbReference type="EMBL" id="ARJ70590.1"/>
    </source>
</evidence>
<proteinExistence type="inferred from homology"/>
<evidence type="ECO:0000256" key="3">
    <source>
        <dbReference type="ARBA" id="ARBA00022475"/>
    </source>
</evidence>
<protein>
    <submittedName>
        <fullName evidence="13">Uncharacterized protein</fullName>
    </submittedName>
</protein>
<feature type="region of interest" description="Disordered" evidence="7">
    <location>
        <begin position="773"/>
        <end position="837"/>
    </location>
</feature>
<feature type="transmembrane region" description="Helical" evidence="8">
    <location>
        <begin position="463"/>
        <end position="487"/>
    </location>
</feature>
<feature type="compositionally biased region" description="Low complexity" evidence="7">
    <location>
        <begin position="773"/>
        <end position="787"/>
    </location>
</feature>
<organism evidence="13 14">
    <name type="scientific">Paracoccus contaminans</name>
    <dbReference type="NCBI Taxonomy" id="1945662"/>
    <lineage>
        <taxon>Bacteria</taxon>
        <taxon>Pseudomonadati</taxon>
        <taxon>Pseudomonadota</taxon>
        <taxon>Alphaproteobacteria</taxon>
        <taxon>Rhodobacterales</taxon>
        <taxon>Paracoccaceae</taxon>
        <taxon>Paracoccus</taxon>
    </lineage>
</organism>
<dbReference type="PANTHER" id="PTHR30347">
    <property type="entry name" value="POTASSIUM CHANNEL RELATED"/>
    <property type="match status" value="1"/>
</dbReference>
<evidence type="ECO:0000256" key="9">
    <source>
        <dbReference type="SAM" id="SignalP"/>
    </source>
</evidence>
<name>A0A1W6D0F8_9RHOB</name>
<evidence type="ECO:0000313" key="14">
    <source>
        <dbReference type="Proteomes" id="UP000193017"/>
    </source>
</evidence>